<dbReference type="Proteomes" id="UP001057452">
    <property type="component" value="Chromosome 22"/>
</dbReference>
<reference evidence="1" key="1">
    <citation type="submission" date="2022-05" db="EMBL/GenBank/DDBJ databases">
        <title>Chromosome-level genome of Chaenocephalus aceratus.</title>
        <authorList>
            <person name="Park H."/>
        </authorList>
    </citation>
    <scope>NUCLEOTIDE SEQUENCE</scope>
    <source>
        <strain evidence="1">KU_202001</strain>
    </source>
</reference>
<sequence>VSQDALPAECIELAALMNSVVLGVRGQRLGVLQLASRAAVDSTSLMAIFHTDTQISFSDYTKVNLIALRLLLLLVLLPSSASAVIRAIVAGKLSRALPVEPDIQAYRKTRSLWFNQPLVGRDPRLSIGLSSVSVTPLRFSLIVCISLIFGVTAKPYKPWNKLPDEAFQDTVMSLDGEGKMSWRVEVEPPEDMDETDYDIDPEMKIWKSMTGGQEEQPLKAEEDLDELYHPSVVDLLKEPEEDKDDVDHPGFGEAAPNEPEQDWDEVYHRASEELAGYLASLVAGNKPVAEIRVSHSEPEKDELYHHHDQGSAAQKELLSHEVAGESEVRVHFQPEEDMDDLYHKDLLKLIPHPADTEAAAPANPNPFQRRHSQPEEDLDNLFHQ</sequence>
<proteinExistence type="predicted"/>
<comment type="caution">
    <text evidence="1">The sequence shown here is derived from an EMBL/GenBank/DDBJ whole genome shotgun (WGS) entry which is preliminary data.</text>
</comment>
<feature type="non-terminal residue" evidence="1">
    <location>
        <position position="1"/>
    </location>
</feature>
<evidence type="ECO:0000313" key="1">
    <source>
        <dbReference type="EMBL" id="KAI4813145.1"/>
    </source>
</evidence>
<protein>
    <submittedName>
        <fullName evidence="1">Uncharacterized protein</fullName>
    </submittedName>
</protein>
<dbReference type="EMBL" id="CM043806">
    <property type="protein sequence ID" value="KAI4813145.1"/>
    <property type="molecule type" value="Genomic_DNA"/>
</dbReference>
<keyword evidence="2" id="KW-1185">Reference proteome</keyword>
<name>A0ACB9WI18_CHAAC</name>
<organism evidence="1 2">
    <name type="scientific">Chaenocephalus aceratus</name>
    <name type="common">Blackfin icefish</name>
    <name type="synonym">Chaenichthys aceratus</name>
    <dbReference type="NCBI Taxonomy" id="36190"/>
    <lineage>
        <taxon>Eukaryota</taxon>
        <taxon>Metazoa</taxon>
        <taxon>Chordata</taxon>
        <taxon>Craniata</taxon>
        <taxon>Vertebrata</taxon>
        <taxon>Euteleostomi</taxon>
        <taxon>Actinopterygii</taxon>
        <taxon>Neopterygii</taxon>
        <taxon>Teleostei</taxon>
        <taxon>Neoteleostei</taxon>
        <taxon>Acanthomorphata</taxon>
        <taxon>Eupercaria</taxon>
        <taxon>Perciformes</taxon>
        <taxon>Notothenioidei</taxon>
        <taxon>Channichthyidae</taxon>
        <taxon>Chaenocephalus</taxon>
    </lineage>
</organism>
<accession>A0ACB9WI18</accession>
<gene>
    <name evidence="1" type="ORF">KUCAC02_024493</name>
</gene>
<evidence type="ECO:0000313" key="2">
    <source>
        <dbReference type="Proteomes" id="UP001057452"/>
    </source>
</evidence>